<dbReference type="Gene3D" id="3.90.550.10">
    <property type="entry name" value="Spore Coat Polysaccharide Biosynthesis Protein SpsA, Chain A"/>
    <property type="match status" value="1"/>
</dbReference>
<dbReference type="InterPro" id="IPR029044">
    <property type="entry name" value="Nucleotide-diphossugar_trans"/>
</dbReference>
<proteinExistence type="predicted"/>
<keyword evidence="3" id="KW-1185">Reference proteome</keyword>
<dbReference type="SUPFAM" id="SSF53448">
    <property type="entry name" value="Nucleotide-diphospho-sugar transferases"/>
    <property type="match status" value="1"/>
</dbReference>
<evidence type="ECO:0000256" key="1">
    <source>
        <dbReference type="SAM" id="SignalP"/>
    </source>
</evidence>
<evidence type="ECO:0000313" key="2">
    <source>
        <dbReference type="EMBL" id="KAK7254298.1"/>
    </source>
</evidence>
<dbReference type="PANTHER" id="PTHR11183">
    <property type="entry name" value="GLYCOGENIN SUBFAMILY MEMBER"/>
    <property type="match status" value="1"/>
</dbReference>
<evidence type="ECO:0008006" key="4">
    <source>
        <dbReference type="Google" id="ProtNLM"/>
    </source>
</evidence>
<dbReference type="EMBL" id="JBBJCI010000031">
    <property type="protein sequence ID" value="KAK7254298.1"/>
    <property type="molecule type" value="Genomic_DNA"/>
</dbReference>
<feature type="chain" id="PRO_5046466297" description="Nucleotide-diphospho-sugar transferase domain-containing protein" evidence="1">
    <location>
        <begin position="19"/>
        <end position="665"/>
    </location>
</feature>
<accession>A0ABR1GEJ1</accession>
<keyword evidence="1" id="KW-0732">Signal</keyword>
<feature type="signal peptide" evidence="1">
    <location>
        <begin position="1"/>
        <end position="18"/>
    </location>
</feature>
<gene>
    <name evidence="2" type="ORF">SO694_00009354</name>
</gene>
<comment type="caution">
    <text evidence="2">The sequence shown here is derived from an EMBL/GenBank/DDBJ whole genome shotgun (WGS) entry which is preliminary data.</text>
</comment>
<name>A0ABR1GEJ1_AURAN</name>
<evidence type="ECO:0000313" key="3">
    <source>
        <dbReference type="Proteomes" id="UP001363151"/>
    </source>
</evidence>
<dbReference type="InterPro" id="IPR050587">
    <property type="entry name" value="GNT1/Glycosyltrans_8"/>
</dbReference>
<organism evidence="2 3">
    <name type="scientific">Aureococcus anophagefferens</name>
    <name type="common">Harmful bloom alga</name>
    <dbReference type="NCBI Taxonomy" id="44056"/>
    <lineage>
        <taxon>Eukaryota</taxon>
        <taxon>Sar</taxon>
        <taxon>Stramenopiles</taxon>
        <taxon>Ochrophyta</taxon>
        <taxon>Pelagophyceae</taxon>
        <taxon>Pelagomonadales</taxon>
        <taxon>Pelagomonadaceae</taxon>
        <taxon>Aureococcus</taxon>
    </lineage>
</organism>
<protein>
    <recommendedName>
        <fullName evidence="4">Nucleotide-diphospho-sugar transferase domain-containing protein</fullName>
    </recommendedName>
</protein>
<sequence length="665" mass="74204">MNLLIVIIATLFARFAAQGPTIALDVAAEKPDGKVYMSMCVATDRQTGQERKALITQCAIHVCSLMLTTMSRGDPRPLMLVSGLTSEEVGILSRAGAEVIESPGLRPWNATGDVWRRRPKTMSSDAEPKRLYTFHKLHAWDPEVTKARRVAWIDSDAVVIRNATSLLQVPQVPAAWPMDDACRPKGIPDDLWEQPIYVDGERVPKRDIYWNSGVVVFEPSQRDHDELWRHYDLGAYANTDPGSFVTEQDLLQSFYWHTLHRRPHALPATMNFRGYDCSFRQAGKDPIRIVHKSIRTRTIIAHACGDAAEKKETKRDPTYVPQFLRIVKDAIAQDQCDADQARRQLRLACPTQIAPDAADDHPSGMSVTRLNHQIVYRSPGPSGLSSITVTGELIHPETYRETRLAIQNCTVVAYSSVAVRGAVPLVQPPRSSGRCALLYVSEASGPNPNAEMTTIVHRRTNATRQFSNRKFSKIPKLVPHLLFGGRVSVFFDTKLRMKADLTALSNLARDTFLTAYKHPTCLTGCAPMTWMQTEAKLLMNSGRIGQRDQLVAQVKRYSEIMASHTRCQTYIDGALLIQRNAHALFDAWSAEFFKPENSGRDQIPFAYIAATTCPNIVELSPKRPCTNNLCHWWFSEEVAKLVRHNFGADDAAASAKGAPPVPNLG</sequence>
<reference evidence="2 3" key="1">
    <citation type="submission" date="2024-03" db="EMBL/GenBank/DDBJ databases">
        <title>Aureococcus anophagefferens CCMP1851 and Kratosvirus quantuckense: Draft genome of a second virus-susceptible host strain in the model system.</title>
        <authorList>
            <person name="Chase E."/>
            <person name="Truchon A.R."/>
            <person name="Schepens W."/>
            <person name="Wilhelm S.W."/>
        </authorList>
    </citation>
    <scope>NUCLEOTIDE SEQUENCE [LARGE SCALE GENOMIC DNA]</scope>
    <source>
        <strain evidence="2 3">CCMP1851</strain>
    </source>
</reference>
<dbReference type="Proteomes" id="UP001363151">
    <property type="component" value="Unassembled WGS sequence"/>
</dbReference>